<name>A0ABW5V459_9BACI</name>
<evidence type="ECO:0000313" key="2">
    <source>
        <dbReference type="Proteomes" id="UP001597502"/>
    </source>
</evidence>
<sequence>MQVTIDELKAKLLEENLKELFLEAYEKGLEDGQSKYNYPDLLTKKDLSKIFQVKEPTVNKIVAIPGFPKSQFVSARYPRDEVFRWMRENTDAGLINQNQPKRLFG</sequence>
<organism evidence="1 2">
    <name type="scientific">Lentibacillus juripiscarius</name>
    <dbReference type="NCBI Taxonomy" id="257446"/>
    <lineage>
        <taxon>Bacteria</taxon>
        <taxon>Bacillati</taxon>
        <taxon>Bacillota</taxon>
        <taxon>Bacilli</taxon>
        <taxon>Bacillales</taxon>
        <taxon>Bacillaceae</taxon>
        <taxon>Lentibacillus</taxon>
    </lineage>
</organism>
<proteinExistence type="predicted"/>
<reference evidence="2" key="1">
    <citation type="journal article" date="2019" name="Int. J. Syst. Evol. Microbiol.">
        <title>The Global Catalogue of Microorganisms (GCM) 10K type strain sequencing project: providing services to taxonomists for standard genome sequencing and annotation.</title>
        <authorList>
            <consortium name="The Broad Institute Genomics Platform"/>
            <consortium name="The Broad Institute Genome Sequencing Center for Infectious Disease"/>
            <person name="Wu L."/>
            <person name="Ma J."/>
        </authorList>
    </citation>
    <scope>NUCLEOTIDE SEQUENCE [LARGE SCALE GENOMIC DNA]</scope>
    <source>
        <strain evidence="2">TISTR 1535</strain>
    </source>
</reference>
<dbReference type="Proteomes" id="UP001597502">
    <property type="component" value="Unassembled WGS sequence"/>
</dbReference>
<gene>
    <name evidence="1" type="ORF">ACFSUO_05745</name>
</gene>
<comment type="caution">
    <text evidence="1">The sequence shown here is derived from an EMBL/GenBank/DDBJ whole genome shotgun (WGS) entry which is preliminary data.</text>
</comment>
<accession>A0ABW5V459</accession>
<protein>
    <recommendedName>
        <fullName evidence="3">DNA-binding protein</fullName>
    </recommendedName>
</protein>
<evidence type="ECO:0008006" key="3">
    <source>
        <dbReference type="Google" id="ProtNLM"/>
    </source>
</evidence>
<dbReference type="RefSeq" id="WP_382391984.1">
    <property type="nucleotide sequence ID" value="NZ_JBHUNA010000009.1"/>
</dbReference>
<keyword evidence="2" id="KW-1185">Reference proteome</keyword>
<evidence type="ECO:0000313" key="1">
    <source>
        <dbReference type="EMBL" id="MFD2760473.1"/>
    </source>
</evidence>
<dbReference type="EMBL" id="JBHUNA010000009">
    <property type="protein sequence ID" value="MFD2760473.1"/>
    <property type="molecule type" value="Genomic_DNA"/>
</dbReference>